<evidence type="ECO:0000313" key="1">
    <source>
        <dbReference type="EMBL" id="MBB5355253.1"/>
    </source>
</evidence>
<evidence type="ECO:0000313" key="2">
    <source>
        <dbReference type="Proteomes" id="UP000583699"/>
    </source>
</evidence>
<organism evidence="1 2">
    <name type="scientific">Anoxybacillus mongoliensis</name>
    <dbReference type="NCBI Taxonomy" id="452565"/>
    <lineage>
        <taxon>Bacteria</taxon>
        <taxon>Bacillati</taxon>
        <taxon>Bacillota</taxon>
        <taxon>Bacilli</taxon>
        <taxon>Bacillales</taxon>
        <taxon>Anoxybacillaceae</taxon>
        <taxon>Anoxybacillus</taxon>
    </lineage>
</organism>
<gene>
    <name evidence="1" type="ORF">HNR43_001225</name>
</gene>
<dbReference type="EMBL" id="JACHEQ010000005">
    <property type="protein sequence ID" value="MBB5355253.1"/>
    <property type="molecule type" value="Genomic_DNA"/>
</dbReference>
<keyword evidence="2" id="KW-1185">Reference proteome</keyword>
<dbReference type="AlphaFoldDB" id="A0A7W8JEH5"/>
<name>A0A7W8JEH5_9BACL</name>
<comment type="caution">
    <text evidence="1">The sequence shown here is derived from an EMBL/GenBank/DDBJ whole genome shotgun (WGS) entry which is preliminary data.</text>
</comment>
<accession>A0A7W8JEH5</accession>
<proteinExistence type="predicted"/>
<dbReference type="Proteomes" id="UP000583699">
    <property type="component" value="Unassembled WGS sequence"/>
</dbReference>
<protein>
    <submittedName>
        <fullName evidence="1">Uncharacterized protein</fullName>
    </submittedName>
</protein>
<sequence length="34" mass="4069">MGHSLEDYKESIVLSYQYAFRLLLHLNKKCDCCF</sequence>
<reference evidence="1 2" key="1">
    <citation type="submission" date="2020-08" db="EMBL/GenBank/DDBJ databases">
        <title>Genomic Encyclopedia of Type Strains, Phase IV (KMG-IV): sequencing the most valuable type-strain genomes for metagenomic binning, comparative biology and taxonomic classification.</title>
        <authorList>
            <person name="Goeker M."/>
        </authorList>
    </citation>
    <scope>NUCLEOTIDE SEQUENCE [LARGE SCALE GENOMIC DNA]</scope>
    <source>
        <strain evidence="1 2">DSM 19169</strain>
    </source>
</reference>